<feature type="domain" description="HVO-A0261-like N-terminal" evidence="2">
    <location>
        <begin position="4"/>
        <end position="84"/>
    </location>
</feature>
<dbReference type="EMBL" id="AOIA01000046">
    <property type="protein sequence ID" value="ELY63209.1"/>
    <property type="molecule type" value="Genomic_DNA"/>
</dbReference>
<dbReference type="InterPro" id="IPR036390">
    <property type="entry name" value="WH_DNA-bd_sf"/>
</dbReference>
<keyword evidence="4" id="KW-1185">Reference proteome</keyword>
<dbReference type="SUPFAM" id="SSF46785">
    <property type="entry name" value="Winged helix' DNA-binding domain"/>
    <property type="match status" value="1"/>
</dbReference>
<protein>
    <submittedName>
        <fullName evidence="3">Uncharacterized protein</fullName>
    </submittedName>
</protein>
<dbReference type="OrthoDB" id="330490at2157"/>
<evidence type="ECO:0000259" key="1">
    <source>
        <dbReference type="Pfam" id="PF08350"/>
    </source>
</evidence>
<dbReference type="Gene3D" id="1.10.10.10">
    <property type="entry name" value="Winged helix-like DNA-binding domain superfamily/Winged helix DNA-binding domain"/>
    <property type="match status" value="1"/>
</dbReference>
<dbReference type="Proteomes" id="UP000011531">
    <property type="component" value="Unassembled WGS sequence"/>
</dbReference>
<evidence type="ECO:0000259" key="2">
    <source>
        <dbReference type="Pfam" id="PF25213"/>
    </source>
</evidence>
<accession>L9XN35</accession>
<evidence type="ECO:0000313" key="4">
    <source>
        <dbReference type="Proteomes" id="UP000011531"/>
    </source>
</evidence>
<proteinExistence type="predicted"/>
<reference evidence="3 4" key="1">
    <citation type="journal article" date="2014" name="PLoS Genet.">
        <title>Phylogenetically driven sequencing of extremely halophilic archaea reveals strategies for static and dynamic osmo-response.</title>
        <authorList>
            <person name="Becker E.A."/>
            <person name="Seitzer P.M."/>
            <person name="Tritt A."/>
            <person name="Larsen D."/>
            <person name="Krusor M."/>
            <person name="Yao A.I."/>
            <person name="Wu D."/>
            <person name="Madern D."/>
            <person name="Eisen J.A."/>
            <person name="Darling A.E."/>
            <person name="Facciotti M.T."/>
        </authorList>
    </citation>
    <scope>NUCLEOTIDE SEQUENCE [LARGE SCALE GENOMIC DNA]</scope>
    <source>
        <strain evidence="3 4">DSM 18795</strain>
    </source>
</reference>
<dbReference type="Pfam" id="PF08350">
    <property type="entry name" value="FilR1_middle"/>
    <property type="match status" value="1"/>
</dbReference>
<dbReference type="InterPro" id="IPR013561">
    <property type="entry name" value="FilR1_middle_dom"/>
</dbReference>
<organism evidence="3 4">
    <name type="scientific">Natronococcus jeotgali DSM 18795</name>
    <dbReference type="NCBI Taxonomy" id="1227498"/>
    <lineage>
        <taxon>Archaea</taxon>
        <taxon>Methanobacteriati</taxon>
        <taxon>Methanobacteriota</taxon>
        <taxon>Stenosarchaea group</taxon>
        <taxon>Halobacteria</taxon>
        <taxon>Halobacteriales</taxon>
        <taxon>Natrialbaceae</taxon>
        <taxon>Natronococcus</taxon>
    </lineage>
</organism>
<dbReference type="RefSeq" id="WP_008421832.1">
    <property type="nucleotide sequence ID" value="NZ_AOIA01000046.1"/>
</dbReference>
<dbReference type="Pfam" id="PF25213">
    <property type="entry name" value="HVO_A0261_N"/>
    <property type="match status" value="1"/>
</dbReference>
<sequence>MDRGDLIELVRREPVLDVLREEGPIDRRELEQRLDVSRSTVHRFTRSLRENGLIERTDSEFVLTPLGEVAAEEVTEFQSAIETAWELAPILRAAAAHDIEIDIKLFTDATVTSAVPGDPYRPVNRFMSLVKSTDTLRGLDPASINPLHIDELYDRIRNGMKTEAVYPSAVAKDLLTSHPKRAQTILESGHLTLWTHDDLPFGLTLCDDRIGVGIYDDETGLLRTYADTDAPTAREWAEDVYTDYRADATPLTEEIPLSELSSDSAGSID</sequence>
<dbReference type="STRING" id="1227498.C492_07320"/>
<comment type="caution">
    <text evidence="3">The sequence shown here is derived from an EMBL/GenBank/DDBJ whole genome shotgun (WGS) entry which is preliminary data.</text>
</comment>
<feature type="domain" description="Methanogenesis regulatory protein FilR1 middle" evidence="1">
    <location>
        <begin position="119"/>
        <end position="247"/>
    </location>
</feature>
<name>L9XN35_9EURY</name>
<gene>
    <name evidence="3" type="ORF">C492_07320</name>
</gene>
<dbReference type="AlphaFoldDB" id="L9XN35"/>
<dbReference type="InterPro" id="IPR057527">
    <property type="entry name" value="HVO_A0261-like_N"/>
</dbReference>
<dbReference type="InterPro" id="IPR036388">
    <property type="entry name" value="WH-like_DNA-bd_sf"/>
</dbReference>
<evidence type="ECO:0000313" key="3">
    <source>
        <dbReference type="EMBL" id="ELY63209.1"/>
    </source>
</evidence>